<comment type="subunit">
    <text evidence="6">Part of the 50S ribosomal subunit. Contacts protein L29.</text>
</comment>
<keyword evidence="2 6" id="KW-0699">rRNA-binding</keyword>
<evidence type="ECO:0000256" key="4">
    <source>
        <dbReference type="ARBA" id="ARBA00022980"/>
    </source>
</evidence>
<dbReference type="GO" id="GO:0003735">
    <property type="term" value="F:structural constituent of ribosome"/>
    <property type="evidence" value="ECO:0007669"/>
    <property type="project" value="UniProtKB-UniRule"/>
</dbReference>
<dbReference type="HAMAP" id="MF_01369_A">
    <property type="entry name" value="Ribosomal_uL23_A"/>
    <property type="match status" value="1"/>
</dbReference>
<dbReference type="SUPFAM" id="SSF54189">
    <property type="entry name" value="Ribosomal proteins S24e, L23 and L15e"/>
    <property type="match status" value="1"/>
</dbReference>
<evidence type="ECO:0000256" key="1">
    <source>
        <dbReference type="ARBA" id="ARBA00006700"/>
    </source>
</evidence>
<dbReference type="GO" id="GO:0006412">
    <property type="term" value="P:translation"/>
    <property type="evidence" value="ECO:0007669"/>
    <property type="project" value="UniProtKB-UniRule"/>
</dbReference>
<dbReference type="AlphaFoldDB" id="A0A7C3ISP4"/>
<evidence type="ECO:0000256" key="3">
    <source>
        <dbReference type="ARBA" id="ARBA00022884"/>
    </source>
</evidence>
<dbReference type="InterPro" id="IPR012677">
    <property type="entry name" value="Nucleotide-bd_a/b_plait_sf"/>
</dbReference>
<dbReference type="InterPro" id="IPR013025">
    <property type="entry name" value="Ribosomal_uL23-like"/>
</dbReference>
<dbReference type="GO" id="GO:0005840">
    <property type="term" value="C:ribosome"/>
    <property type="evidence" value="ECO:0007669"/>
    <property type="project" value="UniProtKB-UniRule"/>
</dbReference>
<dbReference type="NCBIfam" id="TIGR03636">
    <property type="entry name" value="uL23_arch"/>
    <property type="match status" value="1"/>
</dbReference>
<dbReference type="EMBL" id="DSTX01000004">
    <property type="protein sequence ID" value="HFK20332.1"/>
    <property type="molecule type" value="Genomic_DNA"/>
</dbReference>
<keyword evidence="3 6" id="KW-0694">RNA-binding</keyword>
<dbReference type="InterPro" id="IPR019985">
    <property type="entry name" value="Ribosomal_uL23"/>
</dbReference>
<gene>
    <name evidence="6" type="primary">rpl23</name>
    <name evidence="7" type="ORF">ENS19_03525</name>
</gene>
<dbReference type="Pfam" id="PF00276">
    <property type="entry name" value="Ribosomal_L23"/>
    <property type="match status" value="1"/>
</dbReference>
<accession>A0A7C3ISP4</accession>
<reference evidence="7" key="1">
    <citation type="journal article" date="2020" name="mSystems">
        <title>Genome- and Community-Level Interaction Insights into Carbon Utilization and Element Cycling Functions of Hydrothermarchaeota in Hydrothermal Sediment.</title>
        <authorList>
            <person name="Zhou Z."/>
            <person name="Liu Y."/>
            <person name="Xu W."/>
            <person name="Pan J."/>
            <person name="Luo Z.H."/>
            <person name="Li M."/>
        </authorList>
    </citation>
    <scope>NUCLEOTIDE SEQUENCE [LARGE SCALE GENOMIC DNA]</scope>
    <source>
        <strain evidence="7">SpSt-468</strain>
    </source>
</reference>
<keyword evidence="5 6" id="KW-0687">Ribonucleoprotein</keyword>
<dbReference type="GO" id="GO:1990904">
    <property type="term" value="C:ribonucleoprotein complex"/>
    <property type="evidence" value="ECO:0007669"/>
    <property type="project" value="UniProtKB-KW"/>
</dbReference>
<name>A0A7C3ISP4_9CREN</name>
<evidence type="ECO:0000256" key="5">
    <source>
        <dbReference type="ARBA" id="ARBA00023274"/>
    </source>
</evidence>
<evidence type="ECO:0000313" key="7">
    <source>
        <dbReference type="EMBL" id="HFK20332.1"/>
    </source>
</evidence>
<organism evidence="7">
    <name type="scientific">Candidatus Methanomethylicus mesodigestus</name>
    <dbReference type="NCBI Taxonomy" id="1867258"/>
    <lineage>
        <taxon>Archaea</taxon>
        <taxon>Thermoproteota</taxon>
        <taxon>Methanosuratincolia</taxon>
        <taxon>Candidatus Methanomethylicales</taxon>
        <taxon>Candidatus Methanomethylicaceae</taxon>
        <taxon>Candidatus Methanomethylicus</taxon>
    </lineage>
</organism>
<evidence type="ECO:0000256" key="2">
    <source>
        <dbReference type="ARBA" id="ARBA00022730"/>
    </source>
</evidence>
<evidence type="ECO:0000256" key="6">
    <source>
        <dbReference type="HAMAP-Rule" id="MF_01369"/>
    </source>
</evidence>
<proteinExistence type="inferred from homology"/>
<dbReference type="PANTHER" id="PTHR11620">
    <property type="entry name" value="60S RIBOSOMAL PROTEIN L23A"/>
    <property type="match status" value="1"/>
</dbReference>
<dbReference type="Gene3D" id="3.30.70.330">
    <property type="match status" value="1"/>
</dbReference>
<dbReference type="NCBIfam" id="NF011118">
    <property type="entry name" value="PRK14548.1"/>
    <property type="match status" value="1"/>
</dbReference>
<dbReference type="InterPro" id="IPR012678">
    <property type="entry name" value="Ribosomal_uL23/eL15/eS24_sf"/>
</dbReference>
<comment type="similarity">
    <text evidence="1 6">Belongs to the universal ribosomal protein uL23 family.</text>
</comment>
<comment type="caution">
    <text evidence="7">The sequence shown here is derived from an EMBL/GenBank/DDBJ whole genome shotgun (WGS) entry which is preliminary data.</text>
</comment>
<comment type="function">
    <text evidence="6">Binds to 23S rRNA. One of the proteins that surrounds the polypeptide exit tunnel on the outside of the ribosome.</text>
</comment>
<sequence length="86" mass="9503">MELSEIIIRPVSSESALERIEKENKLTFIVSPKANKDVIKAAVEKLYGVKVKSVNTQITAKAEKKATVVLEKEFNATELATKIGML</sequence>
<dbReference type="GO" id="GO:0019843">
    <property type="term" value="F:rRNA binding"/>
    <property type="evidence" value="ECO:0007669"/>
    <property type="project" value="UniProtKB-UniRule"/>
</dbReference>
<keyword evidence="4 6" id="KW-0689">Ribosomal protein</keyword>
<protein>
    <recommendedName>
        <fullName evidence="6">Large ribosomal subunit protein uL23</fullName>
    </recommendedName>
</protein>
<dbReference type="FunFam" id="3.30.70.330:FF:000532">
    <property type="entry name" value="50S ribosomal protein L23"/>
    <property type="match status" value="1"/>
</dbReference>